<dbReference type="SUPFAM" id="SSF55190">
    <property type="entry name" value="Arginyl-tRNA synthetase (ArgRS), N-terminal 'additional' domain"/>
    <property type="match status" value="1"/>
</dbReference>
<dbReference type="PANTHER" id="PTHR11956:SF5">
    <property type="entry name" value="ARGININE--TRNA LIGASE, CYTOPLASMIC"/>
    <property type="match status" value="1"/>
</dbReference>
<dbReference type="Gene3D" id="3.30.1360.70">
    <property type="entry name" value="Arginyl tRNA synthetase N-terminal domain"/>
    <property type="match status" value="1"/>
</dbReference>
<evidence type="ECO:0000313" key="4">
    <source>
        <dbReference type="Proteomes" id="UP000256718"/>
    </source>
</evidence>
<dbReference type="GO" id="GO:0005524">
    <property type="term" value="F:ATP binding"/>
    <property type="evidence" value="ECO:0007669"/>
    <property type="project" value="UniProtKB-KW"/>
</dbReference>
<dbReference type="Proteomes" id="UP000256718">
    <property type="component" value="Unassembled WGS sequence"/>
</dbReference>
<dbReference type="SUPFAM" id="SSF52374">
    <property type="entry name" value="Nucleotidylyl transferase"/>
    <property type="match status" value="1"/>
</dbReference>
<comment type="caution">
    <text evidence="3">The sequence shown here is derived from an EMBL/GenBank/DDBJ whole genome shotgun (WGS) entry which is preliminary data.</text>
</comment>
<feature type="non-terminal residue" evidence="3">
    <location>
        <position position="154"/>
    </location>
</feature>
<dbReference type="GO" id="GO:0005737">
    <property type="term" value="C:cytoplasm"/>
    <property type="evidence" value="ECO:0007669"/>
    <property type="project" value="InterPro"/>
</dbReference>
<accession>A0A7Z6WGM9</accession>
<dbReference type="Gene3D" id="3.40.50.620">
    <property type="entry name" value="HUPs"/>
    <property type="match status" value="1"/>
</dbReference>
<feature type="domain" description="Arginyl tRNA synthetase N-terminal" evidence="2">
    <location>
        <begin position="1"/>
        <end position="83"/>
    </location>
</feature>
<dbReference type="InterPro" id="IPR001278">
    <property type="entry name" value="Arg-tRNA-ligase"/>
</dbReference>
<reference evidence="3 4" key="1">
    <citation type="journal article" date="2018" name="Emerg. Microbes Infect.">
        <title>Phenotypic and molecular analysis of nontypeable Group B streptococci: identification of cps2a and hybrid cps2a/cps5 Group B streptococcal capsule gene clusters.</title>
        <authorList>
            <person name="Alhhazmi A."/>
            <person name="Tyrrell G.J."/>
        </authorList>
    </citation>
    <scope>NUCLEOTIDE SEQUENCE [LARGE SCALE GENOMIC DNA]</scope>
    <source>
        <strain evidence="3 4">PLGBS17</strain>
    </source>
</reference>
<gene>
    <name evidence="3" type="primary">argS</name>
    <name evidence="3" type="ORF">C4618_10030</name>
</gene>
<evidence type="ECO:0000256" key="1">
    <source>
        <dbReference type="RuleBase" id="RU363038"/>
    </source>
</evidence>
<evidence type="ECO:0000313" key="3">
    <source>
        <dbReference type="EMBL" id="RDY78771.1"/>
    </source>
</evidence>
<keyword evidence="1" id="KW-0547">Nucleotide-binding</keyword>
<dbReference type="InterPro" id="IPR035684">
    <property type="entry name" value="ArgRS_core"/>
</dbReference>
<dbReference type="PANTHER" id="PTHR11956">
    <property type="entry name" value="ARGINYL-TRNA SYNTHETASE"/>
    <property type="match status" value="1"/>
</dbReference>
<dbReference type="EMBL" id="QHGZ01000209">
    <property type="protein sequence ID" value="RDY78771.1"/>
    <property type="molecule type" value="Genomic_DNA"/>
</dbReference>
<dbReference type="InterPro" id="IPR036695">
    <property type="entry name" value="Arg-tRNA-synth_N_sf"/>
</dbReference>
<dbReference type="Pfam" id="PF03485">
    <property type="entry name" value="Arg_tRNA_synt_N"/>
    <property type="match status" value="1"/>
</dbReference>
<dbReference type="RefSeq" id="WP_154700985.1">
    <property type="nucleotide sequence ID" value="NZ_QHGZ01000209.1"/>
</dbReference>
<comment type="similarity">
    <text evidence="1">Belongs to the class-I aminoacyl-tRNA synthetase family.</text>
</comment>
<sequence length="154" mass="16678">MDTKHLIASEIQKVVPDMEQSTILSLLETPKNSSMGDLAFPAFSLAKTLRKAPQIIASDIAEQIKSDQFEKVEAVGPYVNFFLDKAAISSQVLKQVLSDGSAYATQNIGEGRNVAIDMSSPNIAKPFSIGHLRSTVIGDSLANIFDKIGYHPVK</sequence>
<keyword evidence="1 3" id="KW-0436">Ligase</keyword>
<dbReference type="PRINTS" id="PR01038">
    <property type="entry name" value="TRNASYNTHARG"/>
</dbReference>
<keyword evidence="1" id="KW-0030">Aminoacyl-tRNA synthetase</keyword>
<dbReference type="InterPro" id="IPR014729">
    <property type="entry name" value="Rossmann-like_a/b/a_fold"/>
</dbReference>
<proteinExistence type="inferred from homology"/>
<dbReference type="AlphaFoldDB" id="A0A7Z6WGM9"/>
<keyword evidence="1" id="KW-0648">Protein biosynthesis</keyword>
<dbReference type="GO" id="GO:0006420">
    <property type="term" value="P:arginyl-tRNA aminoacylation"/>
    <property type="evidence" value="ECO:0007669"/>
    <property type="project" value="InterPro"/>
</dbReference>
<dbReference type="GO" id="GO:0004814">
    <property type="term" value="F:arginine-tRNA ligase activity"/>
    <property type="evidence" value="ECO:0007669"/>
    <property type="project" value="InterPro"/>
</dbReference>
<name>A0A7Z6WGM9_STRAG</name>
<dbReference type="InterPro" id="IPR005148">
    <property type="entry name" value="Arg-tRNA-synth_N"/>
</dbReference>
<evidence type="ECO:0000259" key="2">
    <source>
        <dbReference type="SMART" id="SM01016"/>
    </source>
</evidence>
<dbReference type="SMART" id="SM01016">
    <property type="entry name" value="Arg_tRNA_synt_N"/>
    <property type="match status" value="1"/>
</dbReference>
<keyword evidence="1" id="KW-0067">ATP-binding</keyword>
<dbReference type="Pfam" id="PF00750">
    <property type="entry name" value="tRNA-synt_1d"/>
    <property type="match status" value="1"/>
</dbReference>
<protein>
    <submittedName>
        <fullName evidence="3">Arginine--tRNA ligase</fullName>
    </submittedName>
</protein>
<organism evidence="3 4">
    <name type="scientific">Streptococcus agalactiae</name>
    <dbReference type="NCBI Taxonomy" id="1311"/>
    <lineage>
        <taxon>Bacteria</taxon>
        <taxon>Bacillati</taxon>
        <taxon>Bacillota</taxon>
        <taxon>Bacilli</taxon>
        <taxon>Lactobacillales</taxon>
        <taxon>Streptococcaceae</taxon>
        <taxon>Streptococcus</taxon>
    </lineage>
</organism>